<evidence type="ECO:0000256" key="2">
    <source>
        <dbReference type="SAM" id="MobiDB-lite"/>
    </source>
</evidence>
<feature type="compositionally biased region" description="Polar residues" evidence="2">
    <location>
        <begin position="515"/>
        <end position="524"/>
    </location>
</feature>
<dbReference type="InParanoid" id="A0A2U3WF81"/>
<accession>A0A2U3WF81</accession>
<dbReference type="RefSeq" id="XP_004407291.1">
    <property type="nucleotide sequence ID" value="XM_004407234.1"/>
</dbReference>
<evidence type="ECO:0000259" key="4">
    <source>
        <dbReference type="PROSITE" id="PS51232"/>
    </source>
</evidence>
<dbReference type="GO" id="GO:0051015">
    <property type="term" value="F:actin filament binding"/>
    <property type="evidence" value="ECO:0007669"/>
    <property type="project" value="TreeGrafter"/>
</dbReference>
<dbReference type="CTD" id="752"/>
<dbReference type="Pfam" id="PF06367">
    <property type="entry name" value="Drf_FH3"/>
    <property type="match status" value="1"/>
</dbReference>
<dbReference type="SMART" id="SM01139">
    <property type="entry name" value="Drf_FH3"/>
    <property type="match status" value="1"/>
</dbReference>
<feature type="region of interest" description="Disordered" evidence="2">
    <location>
        <begin position="446"/>
        <end position="474"/>
    </location>
</feature>
<dbReference type="GO" id="GO:0005829">
    <property type="term" value="C:cytosol"/>
    <property type="evidence" value="ECO:0007669"/>
    <property type="project" value="TreeGrafter"/>
</dbReference>
<dbReference type="Gene3D" id="1.20.58.2220">
    <property type="entry name" value="Formin, FH2 domain"/>
    <property type="match status" value="1"/>
</dbReference>
<feature type="region of interest" description="Disordered" evidence="2">
    <location>
        <begin position="1007"/>
        <end position="1035"/>
    </location>
</feature>
<feature type="compositionally biased region" description="Pro residues" evidence="2">
    <location>
        <begin position="532"/>
        <end position="552"/>
    </location>
</feature>
<dbReference type="FunFam" id="1.20.58.2220:FF:000001">
    <property type="entry name" value="Formin-like 1, isoform CRA_c"/>
    <property type="match status" value="1"/>
</dbReference>
<dbReference type="Gene3D" id="1.25.10.10">
    <property type="entry name" value="Leucine-rich Repeat Variant"/>
    <property type="match status" value="2"/>
</dbReference>
<dbReference type="PANTHER" id="PTHR45857:SF2">
    <property type="entry name" value="FORMIN-LIKE PROTEIN 1"/>
    <property type="match status" value="1"/>
</dbReference>
<dbReference type="PROSITE" id="PS51444">
    <property type="entry name" value="FH2"/>
    <property type="match status" value="1"/>
</dbReference>
<dbReference type="InterPro" id="IPR010472">
    <property type="entry name" value="FH3_dom"/>
</dbReference>
<dbReference type="InterPro" id="IPR016024">
    <property type="entry name" value="ARM-type_fold"/>
</dbReference>
<feature type="region of interest" description="Disordered" evidence="2">
    <location>
        <begin position="515"/>
        <end position="628"/>
    </location>
</feature>
<dbReference type="KEGG" id="oro:101363548"/>
<dbReference type="OrthoDB" id="1104827at2759"/>
<dbReference type="GeneID" id="101363548"/>
<dbReference type="Pfam" id="PF06371">
    <property type="entry name" value="Drf_GBD"/>
    <property type="match status" value="2"/>
</dbReference>
<feature type="region of interest" description="Disordered" evidence="2">
    <location>
        <begin position="167"/>
        <end position="203"/>
    </location>
</feature>
<dbReference type="InterPro" id="IPR042201">
    <property type="entry name" value="FH2_Formin_sf"/>
</dbReference>
<evidence type="ECO:0000259" key="5">
    <source>
        <dbReference type="PROSITE" id="PS51444"/>
    </source>
</evidence>
<feature type="compositionally biased region" description="Pro residues" evidence="2">
    <location>
        <begin position="559"/>
        <end position="614"/>
    </location>
</feature>
<organism evidence="6 7">
    <name type="scientific">Odobenus rosmarus divergens</name>
    <name type="common">Pacific walrus</name>
    <dbReference type="NCBI Taxonomy" id="9708"/>
    <lineage>
        <taxon>Eukaryota</taxon>
        <taxon>Metazoa</taxon>
        <taxon>Chordata</taxon>
        <taxon>Craniata</taxon>
        <taxon>Vertebrata</taxon>
        <taxon>Euteleostomi</taxon>
        <taxon>Mammalia</taxon>
        <taxon>Eutheria</taxon>
        <taxon>Laurasiatheria</taxon>
        <taxon>Carnivora</taxon>
        <taxon>Caniformia</taxon>
        <taxon>Pinnipedia</taxon>
        <taxon>Odobenidae</taxon>
        <taxon>Odobenus</taxon>
    </lineage>
</organism>
<dbReference type="AlphaFoldDB" id="A0A2U3WF81"/>
<evidence type="ECO:0000313" key="7">
    <source>
        <dbReference type="RefSeq" id="XP_004407291.1"/>
    </source>
</evidence>
<feature type="domain" description="DAD" evidence="3">
    <location>
        <begin position="1056"/>
        <end position="1087"/>
    </location>
</feature>
<name>A0A2U3WF81_ODORO</name>
<keyword evidence="6" id="KW-1185">Reference proteome</keyword>
<dbReference type="InterPro" id="IPR014768">
    <property type="entry name" value="GBD/FH3_dom"/>
</dbReference>
<gene>
    <name evidence="7" type="primary">FMNL1</name>
</gene>
<sequence length="1097" mass="121681">MGNAAGSAEQPAGPAAPAPKQPAAPKQPMPAARELEERFNRVLNCMNLPPDKVLLLSQYDNEKKWELICDQERFQVKNPPTAYIQKLKSYLDTGGVSRKVATDWMSNLGFKRRVQESTQVLRELEISLRTNHIGWVEEFLNEENRGLDVLLEYLAFAQCSVTYDMESADNGVPSSEKSKPLEQSVEDLSKGPPSSLPPQPKSRHLTIKLTPAHSRKALRNSRIVSQKDDVHVCIMCLRAIMNYQSGFSLVMTHPACVNEIALSLNNKNPRTKALVLELLAAVCLVRGGHDIILAAFDNFKEVCGEQHRFEKLMEYFQKEDSNIDFMVACMQFINIVVHSVENMNFRVFLQYEFTHLGLDLYLERLRHTESDKLLVQIQAYLDNVFDVGALLEDTETKNAVLEHMEELQEQVALLTEKLRDAENESMAKIAELEKQLSQARKELETLRERFSESTSMGASRRPPEPEKVPTSVPAARPSALELKVEELEEKGLIRIVRGPGDAVSIEILPVAVATPSGSDAPTGSPSADLPPAAEPAPGAAPPPSPPPPPLPGLPDQQEAPPPAPPLSSPLPGSLEPPPPPPPLPGGLLPPPPPPPLPPGTEGPVPPPPPPPPGGPSGESGPEMGPGVKAKKPIQTKFRMPLLNWVALKPNQITGTVFTELNDEKVLQELDMSDFEEQFKTKSQGPSLDLSALKGKAAQKAPSKATLIEANRAKNLAITLRKGNLGADRICQAIETYDLQALGLDFLELLTRFLPTEYERSLIARFEQEQRPVEELSEEDRFMLRFSRIPRLPERMATLTFLGNFPDTVQLLMPQLNAVIAASMSIKSSDKLRQILEIVLAFGNYMNSSKRGAAYGFRLQSLDVLLEMKSTDRKQTLLHYLVKVIAEKYPQLTGFHSDLHFLDKAGSVSLDSVLGDVRSLQRGLELTQREFVRQDNCMVLKEFLRSNSPTMDKLLADSKTAQEAYESVVEYFGENPKTTSPAMFFSLFSRFIKAYKKAEQEVEQWKKEAVAQEAGADAPGKEEAPAPKSPPKARRQQMDLISELKRKQQKEPLIYESDRDGAIEDIITVLKTVPFTARTGKRTSRLLCEASLGEEIPL</sequence>
<dbReference type="GO" id="GO:0016477">
    <property type="term" value="P:cell migration"/>
    <property type="evidence" value="ECO:0007669"/>
    <property type="project" value="TreeGrafter"/>
</dbReference>
<dbReference type="SUPFAM" id="SSF48371">
    <property type="entry name" value="ARM repeat"/>
    <property type="match status" value="1"/>
</dbReference>
<dbReference type="InterPro" id="IPR011989">
    <property type="entry name" value="ARM-like"/>
</dbReference>
<evidence type="ECO:0000259" key="3">
    <source>
        <dbReference type="PROSITE" id="PS51231"/>
    </source>
</evidence>
<comment type="similarity">
    <text evidence="1">Belongs to the formin homology family.</text>
</comment>
<feature type="region of interest" description="Disordered" evidence="2">
    <location>
        <begin position="1"/>
        <end position="31"/>
    </location>
</feature>
<feature type="compositionally biased region" description="Low complexity" evidence="2">
    <location>
        <begin position="1"/>
        <end position="13"/>
    </location>
</feature>
<evidence type="ECO:0000256" key="1">
    <source>
        <dbReference type="ARBA" id="ARBA00023449"/>
    </source>
</evidence>
<protein>
    <submittedName>
        <fullName evidence="7">Formin-like protein 1</fullName>
    </submittedName>
</protein>
<dbReference type="InterPro" id="IPR043592">
    <property type="entry name" value="FMNL_animal"/>
</dbReference>
<evidence type="ECO:0000313" key="6">
    <source>
        <dbReference type="Proteomes" id="UP000245340"/>
    </source>
</evidence>
<dbReference type="SUPFAM" id="SSF101447">
    <property type="entry name" value="Formin homology 2 domain (FH2 domain)"/>
    <property type="match status" value="1"/>
</dbReference>
<dbReference type="FunFam" id="1.25.10.10:FF:000036">
    <property type="entry name" value="Formin-like protein 3 isoform 1"/>
    <property type="match status" value="1"/>
</dbReference>
<dbReference type="GO" id="GO:0008360">
    <property type="term" value="P:regulation of cell shape"/>
    <property type="evidence" value="ECO:0007669"/>
    <property type="project" value="TreeGrafter"/>
</dbReference>
<feature type="compositionally biased region" description="Pro residues" evidence="2">
    <location>
        <begin position="14"/>
        <end position="28"/>
    </location>
</feature>
<dbReference type="PANTHER" id="PTHR45857">
    <property type="entry name" value="FORMIN-LIKE PROTEIN"/>
    <property type="match status" value="1"/>
</dbReference>
<proteinExistence type="inferred from homology"/>
<dbReference type="SMART" id="SM00498">
    <property type="entry name" value="FH2"/>
    <property type="match status" value="1"/>
</dbReference>
<reference evidence="7" key="1">
    <citation type="submission" date="2025-08" db="UniProtKB">
        <authorList>
            <consortium name="RefSeq"/>
        </authorList>
    </citation>
    <scope>IDENTIFICATION</scope>
</reference>
<dbReference type="FunFam" id="1.25.10.10:FF:000045">
    <property type="entry name" value="Formin-like protein 3 isoform 1"/>
    <property type="match status" value="1"/>
</dbReference>
<dbReference type="STRING" id="9708.A0A2U3WF81"/>
<dbReference type="Pfam" id="PF02181">
    <property type="entry name" value="FH2"/>
    <property type="match status" value="1"/>
</dbReference>
<feature type="domain" description="FH2" evidence="5">
    <location>
        <begin position="629"/>
        <end position="1020"/>
    </location>
</feature>
<dbReference type="PROSITE" id="PS51231">
    <property type="entry name" value="DAD"/>
    <property type="match status" value="1"/>
</dbReference>
<dbReference type="GO" id="GO:0031267">
    <property type="term" value="F:small GTPase binding"/>
    <property type="evidence" value="ECO:0007669"/>
    <property type="project" value="InterPro"/>
</dbReference>
<dbReference type="GO" id="GO:0030866">
    <property type="term" value="P:cortical actin cytoskeleton organization"/>
    <property type="evidence" value="ECO:0007669"/>
    <property type="project" value="TreeGrafter"/>
</dbReference>
<dbReference type="SMART" id="SM01140">
    <property type="entry name" value="Drf_GBD"/>
    <property type="match status" value="1"/>
</dbReference>
<dbReference type="InterPro" id="IPR015425">
    <property type="entry name" value="FH2_Formin"/>
</dbReference>
<dbReference type="Proteomes" id="UP000245340">
    <property type="component" value="Unplaced"/>
</dbReference>
<dbReference type="PROSITE" id="PS51232">
    <property type="entry name" value="GBD_FH3"/>
    <property type="match status" value="1"/>
</dbReference>
<feature type="domain" description="GBD/FH3" evidence="4">
    <location>
        <begin position="27"/>
        <end position="468"/>
    </location>
</feature>
<dbReference type="InterPro" id="IPR010473">
    <property type="entry name" value="GTPase-bd"/>
</dbReference>
<dbReference type="InterPro" id="IPR014767">
    <property type="entry name" value="DAD_dom"/>
</dbReference>